<dbReference type="PRINTS" id="PR00405">
    <property type="entry name" value="REVINTRACTNG"/>
</dbReference>
<dbReference type="InterPro" id="IPR038508">
    <property type="entry name" value="ArfGAP_dom_sf"/>
</dbReference>
<dbReference type="CDD" id="cd08838">
    <property type="entry name" value="ArfGap_AGFG"/>
    <property type="match status" value="1"/>
</dbReference>
<gene>
    <name evidence="7" type="ORF">Cni_G22803</name>
</gene>
<feature type="region of interest" description="Disordered" evidence="5">
    <location>
        <begin position="123"/>
        <end position="298"/>
    </location>
</feature>
<keyword evidence="3" id="KW-0862">Zinc</keyword>
<evidence type="ECO:0000256" key="1">
    <source>
        <dbReference type="ARBA" id="ARBA00022723"/>
    </source>
</evidence>
<keyword evidence="1" id="KW-0479">Metal-binding</keyword>
<evidence type="ECO:0000313" key="8">
    <source>
        <dbReference type="Proteomes" id="UP001327560"/>
    </source>
</evidence>
<dbReference type="FunFam" id="1.10.220.150:FF:000005">
    <property type="entry name" value="Arf-GAP domain and FG repeat-containing protein 1"/>
    <property type="match status" value="1"/>
</dbReference>
<sequence length="707" mass="76178">MASRIKEDEKNEKIIRGLLKLPANRRCINCNNLGPQYVCTNFWTFICTNCSGIHREFTHRVKSISMAKFTSQEVAALQEGGNERAREIYFKEWDPPRHSFPDSSNIDRLRDFIKHVYVDRRYAGGGHGDKPQRMKGDRDDNNENLRAESYRGGSRSPPYEDRYSPSYGSRNDDRSLRYNFGQRSPGYGQGDNKRSPARFEVVDDRFREDKFANGSQNKRLEDRRLPDMPKPEGRSPDRQKNVVKLSPPVVRPVRDILGDDVPQLQVGGSPKSNGTRVSEDSAKMKSSLSSSSIGSTDGNSAQLNLSYSESLIDFSVDPEPIVAATSELPVHQKSNPVTGTGGEWAAFGVSGQQNVPQVAPSANPLESALSQLQVSGSAPSGNMSTLSSVSGQQNVPQVAPSANPLKSALSQLPVSGSAPSGNMSILSSGIDSSPKVADGWNLQTIQHQELLAFPSNDNLHTNQPSNAPAVGGSSNQNWMSSPAQNGQGSFTLPTVNPANPAGHLPKIFTKPPQQTSAGVSSQPSSAENRSSGRKELPADLFASLYPTTPVSAPGWQRVHYPSMGYNMQYPTSVVIPAFAQSPKSVNPFDITNDPASMFPSVAPPSLPNMAPPATLLRSSSFGAPNSNWVPPQQLPYAHNAPSSPFAVPQLPNMSQQIANATLSMRNQTISTSGAASGTSGTDQNPAIRYNQPSTPNSFSATGGNPFG</sequence>
<dbReference type="EMBL" id="CP136896">
    <property type="protein sequence ID" value="WOL14023.1"/>
    <property type="molecule type" value="Genomic_DNA"/>
</dbReference>
<dbReference type="Proteomes" id="UP001327560">
    <property type="component" value="Chromosome 7"/>
</dbReference>
<dbReference type="GO" id="GO:0005096">
    <property type="term" value="F:GTPase activator activity"/>
    <property type="evidence" value="ECO:0007669"/>
    <property type="project" value="InterPro"/>
</dbReference>
<feature type="compositionally biased region" description="Low complexity" evidence="5">
    <location>
        <begin position="284"/>
        <end position="298"/>
    </location>
</feature>
<dbReference type="InterPro" id="IPR044820">
    <property type="entry name" value="AGD14-like"/>
</dbReference>
<dbReference type="Gene3D" id="1.10.220.150">
    <property type="entry name" value="Arf GTPase activating protein"/>
    <property type="match status" value="1"/>
</dbReference>
<dbReference type="PANTHER" id="PTHR46085">
    <property type="entry name" value="ARFGAP/RECO-RELATED"/>
    <property type="match status" value="1"/>
</dbReference>
<feature type="compositionally biased region" description="Basic and acidic residues" evidence="5">
    <location>
        <begin position="218"/>
        <end position="240"/>
    </location>
</feature>
<feature type="compositionally biased region" description="Low complexity" evidence="5">
    <location>
        <begin position="670"/>
        <end position="681"/>
    </location>
</feature>
<name>A0AAQ3QLK6_9LILI</name>
<keyword evidence="8" id="KW-1185">Reference proteome</keyword>
<evidence type="ECO:0000259" key="6">
    <source>
        <dbReference type="PROSITE" id="PS50115"/>
    </source>
</evidence>
<feature type="region of interest" description="Disordered" evidence="5">
    <location>
        <begin position="670"/>
        <end position="707"/>
    </location>
</feature>
<evidence type="ECO:0000313" key="7">
    <source>
        <dbReference type="EMBL" id="WOL14023.1"/>
    </source>
</evidence>
<dbReference type="InterPro" id="IPR001164">
    <property type="entry name" value="ArfGAP_dom"/>
</dbReference>
<dbReference type="SUPFAM" id="SSF57863">
    <property type="entry name" value="ArfGap/RecO-like zinc finger"/>
    <property type="match status" value="1"/>
</dbReference>
<dbReference type="InterPro" id="IPR037278">
    <property type="entry name" value="ARFGAP/RecO"/>
</dbReference>
<dbReference type="PANTHER" id="PTHR46085:SF3">
    <property type="entry name" value="ARF GTPASE ACTIVATING PROTEIN"/>
    <property type="match status" value="1"/>
</dbReference>
<evidence type="ECO:0000256" key="4">
    <source>
        <dbReference type="PROSITE-ProRule" id="PRU00288"/>
    </source>
</evidence>
<feature type="compositionally biased region" description="Polar residues" evidence="5">
    <location>
        <begin position="511"/>
        <end position="529"/>
    </location>
</feature>
<dbReference type="Pfam" id="PF01412">
    <property type="entry name" value="ArfGap"/>
    <property type="match status" value="1"/>
</dbReference>
<feature type="domain" description="Arf-GAP" evidence="6">
    <location>
        <begin position="12"/>
        <end position="122"/>
    </location>
</feature>
<keyword evidence="2 4" id="KW-0863">Zinc-finger</keyword>
<feature type="compositionally biased region" description="Basic and acidic residues" evidence="5">
    <location>
        <begin position="123"/>
        <end position="149"/>
    </location>
</feature>
<accession>A0AAQ3QLK6</accession>
<reference evidence="7 8" key="1">
    <citation type="submission" date="2023-10" db="EMBL/GenBank/DDBJ databases">
        <title>Chromosome-scale genome assembly provides insights into flower coloration mechanisms of Canna indica.</title>
        <authorList>
            <person name="Li C."/>
        </authorList>
    </citation>
    <scope>NUCLEOTIDE SEQUENCE [LARGE SCALE GENOMIC DNA]</scope>
    <source>
        <tissue evidence="7">Flower</tissue>
    </source>
</reference>
<proteinExistence type="predicted"/>
<protein>
    <submittedName>
        <fullName evidence="7">ADP-ribosylation factor GTPase-activating protein AGD14</fullName>
    </submittedName>
</protein>
<dbReference type="GO" id="GO:0008270">
    <property type="term" value="F:zinc ion binding"/>
    <property type="evidence" value="ECO:0007669"/>
    <property type="project" value="UniProtKB-KW"/>
</dbReference>
<dbReference type="PROSITE" id="PS50115">
    <property type="entry name" value="ARFGAP"/>
    <property type="match status" value="1"/>
</dbReference>
<feature type="compositionally biased region" description="Polar residues" evidence="5">
    <location>
        <begin position="690"/>
        <end position="707"/>
    </location>
</feature>
<evidence type="ECO:0000256" key="3">
    <source>
        <dbReference type="ARBA" id="ARBA00022833"/>
    </source>
</evidence>
<dbReference type="SMART" id="SM00105">
    <property type="entry name" value="ArfGap"/>
    <property type="match status" value="1"/>
</dbReference>
<organism evidence="7 8">
    <name type="scientific">Canna indica</name>
    <name type="common">Indian-shot</name>
    <dbReference type="NCBI Taxonomy" id="4628"/>
    <lineage>
        <taxon>Eukaryota</taxon>
        <taxon>Viridiplantae</taxon>
        <taxon>Streptophyta</taxon>
        <taxon>Embryophyta</taxon>
        <taxon>Tracheophyta</taxon>
        <taxon>Spermatophyta</taxon>
        <taxon>Magnoliopsida</taxon>
        <taxon>Liliopsida</taxon>
        <taxon>Zingiberales</taxon>
        <taxon>Cannaceae</taxon>
        <taxon>Canna</taxon>
    </lineage>
</organism>
<feature type="region of interest" description="Disordered" evidence="5">
    <location>
        <begin position="455"/>
        <end position="533"/>
    </location>
</feature>
<dbReference type="AlphaFoldDB" id="A0AAQ3QLK6"/>
<evidence type="ECO:0000256" key="5">
    <source>
        <dbReference type="SAM" id="MobiDB-lite"/>
    </source>
</evidence>
<feature type="compositionally biased region" description="Basic and acidic residues" evidence="5">
    <location>
        <begin position="200"/>
        <end position="211"/>
    </location>
</feature>
<evidence type="ECO:0000256" key="2">
    <source>
        <dbReference type="ARBA" id="ARBA00022771"/>
    </source>
</evidence>
<feature type="compositionally biased region" description="Polar residues" evidence="5">
    <location>
        <begin position="455"/>
        <end position="497"/>
    </location>
</feature>